<dbReference type="GO" id="GO:0046872">
    <property type="term" value="F:metal ion binding"/>
    <property type="evidence" value="ECO:0007669"/>
    <property type="project" value="UniProtKB-KW"/>
</dbReference>
<evidence type="ECO:0008006" key="6">
    <source>
        <dbReference type="Google" id="ProtNLM"/>
    </source>
</evidence>
<sequence>MRPSSFWRIPRGARSPHHVHIGSVHGPPGLKLRGRRQVERQDPVFIQVGALADGFAPEANTLAPVDALVGRTLALEDASGAWRVHTFEPGALQWRDAATDTGGRAPCRVTRLRDGLYFVDYIDTTARATSVSLVIDLDNGVWTSVVGTLPTEADTRIDAFTRVARGLPLTAVDAQFRHGTLGGHARPGPLHAPTRELIGKRTMYRYSPTECYEHIYLNENFYAWQCLQGVEGGLADVDRCHYFKMADELYLFVWREKVVPTLGVVLIDLAQRKTDGKIFGYQGGDFGTLSNFQIGAYAQVLNETVHPLGGEAQR</sequence>
<proteinExistence type="evidence at protein level"/>
<dbReference type="Pfam" id="PF17409">
    <property type="entry name" value="MoaF_C"/>
    <property type="match status" value="1"/>
</dbReference>
<dbReference type="HOGENOM" id="CLU_054159_0_0_4"/>
<keyword evidence="5" id="KW-0002">3D-structure</keyword>
<dbReference type="InterPro" id="IPR012674">
    <property type="entry name" value="Calycin"/>
</dbReference>
<evidence type="ECO:0000259" key="2">
    <source>
        <dbReference type="Pfam" id="PF17409"/>
    </source>
</evidence>
<evidence type="ECO:0000313" key="4">
    <source>
        <dbReference type="Proteomes" id="UP000001035"/>
    </source>
</evidence>
<dbReference type="Gene3D" id="2.40.128.20">
    <property type="match status" value="1"/>
</dbReference>
<keyword evidence="4" id="KW-1185">Reference proteome</keyword>
<feature type="domain" description="MoaF C-terminal" evidence="2">
    <location>
        <begin position="191"/>
        <end position="304"/>
    </location>
</feature>
<gene>
    <name evidence="3" type="ORF">BCAM2002</name>
</gene>
<feature type="binding site" evidence="5">
    <location>
        <position position="231"/>
    </location>
    <ligand>
        <name>Ca(2+)</name>
        <dbReference type="ChEBI" id="CHEBI:29108"/>
    </ligand>
</feature>
<keyword evidence="5" id="KW-0479">Metal-binding</keyword>
<dbReference type="PDB" id="4Q51">
    <property type="method" value="X-ray"/>
    <property type="resolution" value="1.90 A"/>
    <property type="chains" value="A/B=41-314"/>
</dbReference>
<dbReference type="EvolutionaryTrace" id="B4EN46"/>
<organism evidence="3 4">
    <name type="scientific">Burkholderia cenocepacia (strain ATCC BAA-245 / DSM 16553 / LMG 16656 / NCTC 13227 / J2315 / CF5610)</name>
    <name type="common">Burkholderia cepacia (strain J2315)</name>
    <dbReference type="NCBI Taxonomy" id="216591"/>
    <lineage>
        <taxon>Bacteria</taxon>
        <taxon>Pseudomonadati</taxon>
        <taxon>Pseudomonadota</taxon>
        <taxon>Betaproteobacteria</taxon>
        <taxon>Burkholderiales</taxon>
        <taxon>Burkholderiaceae</taxon>
        <taxon>Burkholderia</taxon>
        <taxon>Burkholderia cepacia complex</taxon>
    </lineage>
</organism>
<evidence type="ECO:0000259" key="1">
    <source>
        <dbReference type="Pfam" id="PF10703"/>
    </source>
</evidence>
<dbReference type="Proteomes" id="UP000001035">
    <property type="component" value="Chromosome 2"/>
</dbReference>
<dbReference type="SMR" id="B4EN46"/>
<dbReference type="AlphaFoldDB" id="B4EN46"/>
<keyword evidence="5" id="KW-0106">Calcium</keyword>
<dbReference type="InterPro" id="IPR035348">
    <property type="entry name" value="MoaF_C"/>
</dbReference>
<reference evidence="3 4" key="1">
    <citation type="journal article" date="2009" name="J. Bacteriol.">
        <title>The genome of Burkholderia cenocepacia J2315, an epidemic pathogen of cystic fibrosis patients.</title>
        <authorList>
            <person name="Holden M.T."/>
            <person name="Seth-Smith H.M."/>
            <person name="Crossman L.C."/>
            <person name="Sebaihia M."/>
            <person name="Bentley S.D."/>
            <person name="Cerdeno-Tarraga A.M."/>
            <person name="Thomson N.R."/>
            <person name="Bason N."/>
            <person name="Quail M.A."/>
            <person name="Sharp S."/>
            <person name="Cherevach I."/>
            <person name="Churcher C."/>
            <person name="Goodhead I."/>
            <person name="Hauser H."/>
            <person name="Holroyd N."/>
            <person name="Mungall K."/>
            <person name="Scott P."/>
            <person name="Walker D."/>
            <person name="White B."/>
            <person name="Rose H."/>
            <person name="Iversen P."/>
            <person name="Mil-Homens D."/>
            <person name="Rocha E.P."/>
            <person name="Fialho A.M."/>
            <person name="Baldwin A."/>
            <person name="Dowson C."/>
            <person name="Barrell B.G."/>
            <person name="Govan J.R."/>
            <person name="Vandamme P."/>
            <person name="Hart C.A."/>
            <person name="Mahenthiralingam E."/>
            <person name="Parkhill J."/>
        </authorList>
    </citation>
    <scope>NUCLEOTIDE SEQUENCE [LARGE SCALE GENOMIC DNA]</scope>
    <source>
        <strain evidence="4">ATCC BAA-245 / DSM 16553 / LMG 16656 / NCTC 13227 / J2315 / CF5610</strain>
    </source>
</reference>
<evidence type="ECO:0007829" key="5">
    <source>
        <dbReference type="PDB" id="4Q51"/>
    </source>
</evidence>
<dbReference type="InterPro" id="IPR024724">
    <property type="entry name" value="MoaF_N"/>
</dbReference>
<name>B4EN46_BURCJ</name>
<feature type="domain" description="Molybdenum cofactor biosynthesis protein F N-terminal" evidence="1">
    <location>
        <begin position="45"/>
        <end position="150"/>
    </location>
</feature>
<dbReference type="EMBL" id="AM747721">
    <property type="protein sequence ID" value="CAR55861.1"/>
    <property type="molecule type" value="Genomic_DNA"/>
</dbReference>
<dbReference type="PDBsum" id="4Q51"/>
<dbReference type="Pfam" id="PF10703">
    <property type="entry name" value="MoaF"/>
    <property type="match status" value="1"/>
</dbReference>
<evidence type="ECO:0000313" key="3">
    <source>
        <dbReference type="EMBL" id="CAR55861.1"/>
    </source>
</evidence>
<feature type="binding site" evidence="5">
    <location>
        <position position="256"/>
    </location>
    <ligand>
        <name>Ca(2+)</name>
        <dbReference type="ChEBI" id="CHEBI:29108"/>
    </ligand>
</feature>
<dbReference type="KEGG" id="bcj:BCAM2002"/>
<accession>B4EN46</accession>
<protein>
    <recommendedName>
        <fullName evidence="6">Molybdenum cofactor biosynthesis protein F</fullName>
    </recommendedName>
</protein>
<reference evidence="5" key="2">
    <citation type="submission" date="2014-04" db="PDB data bank">
        <title>Crystal structure of a putative molybdenum cofactor biosynthesis protein F from Burkholderia cenocepacia J2315.</title>
        <authorList>
            <person name="Filippova E.V."/>
            <person name="Wawrzak Z."/>
            <person name="Kiryukhina O."/>
            <person name="Minasov G."/>
            <person name="Jedrzejczak R."/>
            <person name="Joachimiak A."/>
            <person name="Anderson W.F."/>
        </authorList>
    </citation>
    <scope>X-RAY CRYSTALLOGRAPHY (1.90 ANGSTROMS) OF 41-314 IN COMPLEX WITH CA(2+)</scope>
</reference>
<dbReference type="eggNOG" id="ENOG502ZAQM">
    <property type="taxonomic scope" value="Bacteria"/>
</dbReference>